<organism evidence="5">
    <name type="scientific">marine sediment metagenome</name>
    <dbReference type="NCBI Taxonomy" id="412755"/>
    <lineage>
        <taxon>unclassified sequences</taxon>
        <taxon>metagenomes</taxon>
        <taxon>ecological metagenomes</taxon>
    </lineage>
</organism>
<evidence type="ECO:0000259" key="4">
    <source>
        <dbReference type="Pfam" id="PF10145"/>
    </source>
</evidence>
<keyword evidence="2" id="KW-0175">Coiled coil</keyword>
<proteinExistence type="predicted"/>
<dbReference type="AlphaFoldDB" id="A0A0F9UEZ4"/>
<keyword evidence="3" id="KW-0472">Membrane</keyword>
<dbReference type="EMBL" id="LAZR01000153">
    <property type="protein sequence ID" value="KKN85932.1"/>
    <property type="molecule type" value="Genomic_DNA"/>
</dbReference>
<sequence>MATAELRGVISGDASEFVAASTQAQRSLGALGKTGATVATQLQNVLGGTGTQRDALGRFTKNAGKARDALGRFKKEGAATSSIFSKLRNTLGKVGRSAIDAGKSAASAFRSAGGILKDIAIGATAVVAALAAIGGAAVVNFAKFQTAFSQVRTLVDESQVDVQLLSDGVRELSVRFGVDVTEATRAAYQAISAGQDPANVVNFLATAFENAAAGAATVVESVDLLTSALNVFESQGLTAEQASDILFKTVELGKTTIAELAASFGQVGPIAAAAGVSFADLGAALATTTAQGLSTAEASTAIKAAIAGIVNPAKGAAGALESIGVSARSLREEGLVATFERIGDATGGAIENIVRFLPNIRAVNAAAILAGSGLDKFRAAAEGTSDSTGAASRAFEKLVADIARTFSIIRQTLTDTFRQIGEALTPIVGQLGNVFSAFAMNTRTEVIALTRVLGARFADAGDSIEDFEATVSSSGGAISLGLSAVSAVLEGLADAFNSVARPVGAIAASFEFLATILKSALLSVVSLVTIALNGLLQIIVGIPEALIRLVSTVADFIPGLDGLVKSLDKASTGLKDIRDEAQAFSDSLEESQEAAVKAAEEFDFSAVLNESAKAVREVGTSFAEAANDVEDFGEEVAAAVREAQARGEIVQLGSDLKTTAAEAKGAAEALTELGEAGAGATAGLNAATTATTGLSQALQGIAGGSSEAARGLADLGPKAMEVAEAIAGIGAAQTDEQALARRQEAIANLIAAADAELSKAITAARDRGREQLQEAEANLRAAQATAQEAAGTEVFAAAFREERRAADDLEATVRSVNDAFNAQRALAREVFDSVIQDIGGIDGALEVFRTDSIAKAATAGRATTAEARRVFDREVARLREARAASEIEDVAFFDQLNAARARLNQTVEDAGDTFERARDQAEAAFDLGTQTASVNELADALTGPFAEAVQQAREDAETFGFSQEELNEALKGIVEQSEETGESVVDLAEDFEDLGESAKDAAADLKESARIAEEAATSFENASARLTQAQSFARTGVGVRSGGETQAQVNARFGGLRFGIQQQPRTTGRRSITGRAISESGQIAPRGILSFDLGGPVRTDQLARLQAGETVLSRFDTAALRSILGSRGGGAATNIINVSPTFNIEGGNAEDNRAMARSLIPEITRAVDLGVVGKGVL</sequence>
<keyword evidence="1" id="KW-1188">Viral release from host cell</keyword>
<dbReference type="Pfam" id="PF10145">
    <property type="entry name" value="PhageMin_Tail"/>
    <property type="match status" value="1"/>
</dbReference>
<evidence type="ECO:0000256" key="2">
    <source>
        <dbReference type="SAM" id="Coils"/>
    </source>
</evidence>
<evidence type="ECO:0000256" key="1">
    <source>
        <dbReference type="ARBA" id="ARBA00022612"/>
    </source>
</evidence>
<feature type="transmembrane region" description="Helical" evidence="3">
    <location>
        <begin position="119"/>
        <end position="142"/>
    </location>
</feature>
<dbReference type="NCBIfam" id="TIGR01760">
    <property type="entry name" value="tape_meas_TP901"/>
    <property type="match status" value="1"/>
</dbReference>
<gene>
    <name evidence="5" type="ORF">LCGC14_0273440</name>
</gene>
<reference evidence="5" key="1">
    <citation type="journal article" date="2015" name="Nature">
        <title>Complex archaea that bridge the gap between prokaryotes and eukaryotes.</title>
        <authorList>
            <person name="Spang A."/>
            <person name="Saw J.H."/>
            <person name="Jorgensen S.L."/>
            <person name="Zaremba-Niedzwiedzka K."/>
            <person name="Martijn J."/>
            <person name="Lind A.E."/>
            <person name="van Eijk R."/>
            <person name="Schleper C."/>
            <person name="Guy L."/>
            <person name="Ettema T.J."/>
        </authorList>
    </citation>
    <scope>NUCLEOTIDE SEQUENCE</scope>
</reference>
<name>A0A0F9UEZ4_9ZZZZ</name>
<dbReference type="PANTHER" id="PTHR37813">
    <property type="entry name" value="FELS-2 PROPHAGE PROTEIN"/>
    <property type="match status" value="1"/>
</dbReference>
<comment type="caution">
    <text evidence="5">The sequence shown here is derived from an EMBL/GenBank/DDBJ whole genome shotgun (WGS) entry which is preliminary data.</text>
</comment>
<feature type="coiled-coil region" evidence="2">
    <location>
        <begin position="765"/>
        <end position="792"/>
    </location>
</feature>
<keyword evidence="3" id="KW-0812">Transmembrane</keyword>
<feature type="domain" description="Phage tail tape measure protein" evidence="4">
    <location>
        <begin position="168"/>
        <end position="346"/>
    </location>
</feature>
<dbReference type="InterPro" id="IPR010090">
    <property type="entry name" value="Phage_tape_meas"/>
</dbReference>
<accession>A0A0F9UEZ4</accession>
<dbReference type="PANTHER" id="PTHR37813:SF1">
    <property type="entry name" value="FELS-2 PROPHAGE PROTEIN"/>
    <property type="match status" value="1"/>
</dbReference>
<protein>
    <recommendedName>
        <fullName evidence="4">Phage tail tape measure protein domain-containing protein</fullName>
    </recommendedName>
</protein>
<evidence type="ECO:0000313" key="5">
    <source>
        <dbReference type="EMBL" id="KKN85932.1"/>
    </source>
</evidence>
<keyword evidence="3" id="KW-1133">Transmembrane helix</keyword>
<evidence type="ECO:0000256" key="3">
    <source>
        <dbReference type="SAM" id="Phobius"/>
    </source>
</evidence>